<dbReference type="EMBL" id="JAAGWY010000001">
    <property type="protein sequence ID" value="NEN04765.1"/>
    <property type="molecule type" value="Genomic_DNA"/>
</dbReference>
<organism evidence="1 2">
    <name type="scientific">Leifsonia tongyongensis</name>
    <dbReference type="NCBI Taxonomy" id="1268043"/>
    <lineage>
        <taxon>Bacteria</taxon>
        <taxon>Bacillati</taxon>
        <taxon>Actinomycetota</taxon>
        <taxon>Actinomycetes</taxon>
        <taxon>Micrococcales</taxon>
        <taxon>Microbacteriaceae</taxon>
        <taxon>Leifsonia</taxon>
    </lineage>
</organism>
<evidence type="ECO:0000313" key="2">
    <source>
        <dbReference type="Proteomes" id="UP000474967"/>
    </source>
</evidence>
<dbReference type="AlphaFoldDB" id="A0A6L9XU04"/>
<accession>A0A6L9XU04</accession>
<reference evidence="1 2" key="1">
    <citation type="journal article" date="2014" name="J. Microbiol.">
        <title>Diaminobutyricibacter tongyongensis gen. nov., sp. nov. and Homoserinibacter gongjuensis gen. nov., sp. nov. belong to the family Microbacteriaceae.</title>
        <authorList>
            <person name="Kim S.J."/>
            <person name="Ahn J.H."/>
            <person name="Weon H.Y."/>
            <person name="Hamada M."/>
            <person name="Suzuki K."/>
            <person name="Kwon S.W."/>
        </authorList>
    </citation>
    <scope>NUCLEOTIDE SEQUENCE [LARGE SCALE GENOMIC DNA]</scope>
    <source>
        <strain evidence="1 2">NBRC 108724</strain>
    </source>
</reference>
<protein>
    <submittedName>
        <fullName evidence="1">Uncharacterized protein</fullName>
    </submittedName>
</protein>
<proteinExistence type="predicted"/>
<evidence type="ECO:0000313" key="1">
    <source>
        <dbReference type="EMBL" id="NEN04765.1"/>
    </source>
</evidence>
<name>A0A6L9XU04_9MICO</name>
<dbReference type="RefSeq" id="WP_163287863.1">
    <property type="nucleotide sequence ID" value="NZ_JAAGWY010000001.1"/>
</dbReference>
<dbReference type="Proteomes" id="UP000474967">
    <property type="component" value="Unassembled WGS sequence"/>
</dbReference>
<gene>
    <name evidence="1" type="ORF">G3T36_02675</name>
</gene>
<sequence length="101" mass="11099">MPTPQLLVETPADRTYIQAAKHNDCGMTRALTTSNTTAWCDNPRLLSYTLLGRTGDDGECMAYSITTDTGLDGTDQGGTEGWSFCYRLTKAGWRLWDQGQG</sequence>
<keyword evidence="2" id="KW-1185">Reference proteome</keyword>
<comment type="caution">
    <text evidence="1">The sequence shown here is derived from an EMBL/GenBank/DDBJ whole genome shotgun (WGS) entry which is preliminary data.</text>
</comment>